<protein>
    <submittedName>
        <fullName evidence="2">SAP domain-containing protein</fullName>
    </submittedName>
</protein>
<evidence type="ECO:0000259" key="1">
    <source>
        <dbReference type="Pfam" id="PF02037"/>
    </source>
</evidence>
<reference evidence="2 3" key="1">
    <citation type="submission" date="2020-04" db="EMBL/GenBank/DDBJ databases">
        <authorList>
            <person name="Pajer P."/>
            <person name="Broz P."/>
        </authorList>
    </citation>
    <scope>NUCLEOTIDE SEQUENCE [LARGE SCALE GENOMIC DNA]</scope>
    <source>
        <strain evidence="3">NRL-ATB46093</strain>
    </source>
</reference>
<dbReference type="RefSeq" id="WP_036808979.1">
    <property type="nucleotide sequence ID" value="NZ_CP051177.1"/>
</dbReference>
<organism evidence="2 3">
    <name type="scientific">Planococcus glaciei</name>
    <dbReference type="NCBI Taxonomy" id="459472"/>
    <lineage>
        <taxon>Bacteria</taxon>
        <taxon>Bacillati</taxon>
        <taxon>Bacillota</taxon>
        <taxon>Bacilli</taxon>
        <taxon>Bacillales</taxon>
        <taxon>Caryophanaceae</taxon>
        <taxon>Planococcus</taxon>
    </lineage>
</organism>
<dbReference type="InterPro" id="IPR003034">
    <property type="entry name" value="SAP_dom"/>
</dbReference>
<gene>
    <name evidence="2" type="ORF">HF394_15935</name>
</gene>
<reference evidence="3" key="2">
    <citation type="submission" date="2020-06" db="EMBL/GenBank/DDBJ databases">
        <title>Isolation of Planomicrobium glaciei.</title>
        <authorList>
            <person name="Malisova L."/>
            <person name="Safrankova R."/>
            <person name="Jakubu V."/>
            <person name="Spanelova P."/>
        </authorList>
    </citation>
    <scope>NUCLEOTIDE SEQUENCE [LARGE SCALE GENOMIC DNA]</scope>
    <source>
        <strain evidence="3">NRL-ATB46093</strain>
    </source>
</reference>
<evidence type="ECO:0000313" key="2">
    <source>
        <dbReference type="EMBL" id="QKX51948.1"/>
    </source>
</evidence>
<dbReference type="AlphaFoldDB" id="A0A7H8QD54"/>
<evidence type="ECO:0000313" key="3">
    <source>
        <dbReference type="Proteomes" id="UP000509222"/>
    </source>
</evidence>
<dbReference type="Pfam" id="PF02037">
    <property type="entry name" value="SAP"/>
    <property type="match status" value="1"/>
</dbReference>
<dbReference type="InterPro" id="IPR036361">
    <property type="entry name" value="SAP_dom_sf"/>
</dbReference>
<dbReference type="Proteomes" id="UP000509222">
    <property type="component" value="Chromosome"/>
</dbReference>
<dbReference type="EMBL" id="CP051177">
    <property type="protein sequence ID" value="QKX51948.1"/>
    <property type="molecule type" value="Genomic_DNA"/>
</dbReference>
<dbReference type="Gene3D" id="1.10.720.30">
    <property type="entry name" value="SAP domain"/>
    <property type="match status" value="1"/>
</dbReference>
<name>A0A7H8QD54_9BACL</name>
<keyword evidence="3" id="KW-1185">Reference proteome</keyword>
<proteinExistence type="predicted"/>
<sequence>MTRFSPPAINNDNSKYKVEDILVLHELNKRPTFVNDPLETFSGHTHSIDSFKARDIFLNFVQVVSSLQENELIRENLPREILKHLTVVEMKVILKEISKPVKGTKDVLINRIEAHASDEDISNHTDKSCFVLTELGLEMLEKHKNVLWIHKNKRDIFRYPLFYESKFDEYYFMNHWDLDAPNTLIDYYESENSGIVARIYQIENNPEKSVLYGLRKLTEEINLQLEKCKEVGWFNTSAGLGEFLSLYTSPELGEPLSTKTIFKGLNISDENFEDILKYIYDFAIKDPSLVSFNNFHEIITALLTNPGHGLYRELLGNLYQSIREKFGHEHYQEDINNYHQKGFDDEEKEEEEQEESIMDILDSLIDDENRKLEMVFELIDILDLEVIKEMKVKIDNRLTN</sequence>
<accession>A0A7H8QD54</accession>
<feature type="domain" description="SAP" evidence="1">
    <location>
        <begin position="82"/>
        <end position="115"/>
    </location>
</feature>